<dbReference type="Proteomes" id="UP001396898">
    <property type="component" value="Unassembled WGS sequence"/>
</dbReference>
<organism evidence="2 3">
    <name type="scientific">Apiospora marii</name>
    <dbReference type="NCBI Taxonomy" id="335849"/>
    <lineage>
        <taxon>Eukaryota</taxon>
        <taxon>Fungi</taxon>
        <taxon>Dikarya</taxon>
        <taxon>Ascomycota</taxon>
        <taxon>Pezizomycotina</taxon>
        <taxon>Sordariomycetes</taxon>
        <taxon>Xylariomycetidae</taxon>
        <taxon>Amphisphaeriales</taxon>
        <taxon>Apiosporaceae</taxon>
        <taxon>Apiospora</taxon>
    </lineage>
</organism>
<accession>A0ABR1SBD5</accession>
<feature type="region of interest" description="Disordered" evidence="1">
    <location>
        <begin position="112"/>
        <end position="169"/>
    </location>
</feature>
<reference evidence="2 3" key="1">
    <citation type="submission" date="2023-01" db="EMBL/GenBank/DDBJ databases">
        <title>Analysis of 21 Apiospora genomes using comparative genomics revels a genus with tremendous synthesis potential of carbohydrate active enzymes and secondary metabolites.</title>
        <authorList>
            <person name="Sorensen T."/>
        </authorList>
    </citation>
    <scope>NUCLEOTIDE SEQUENCE [LARGE SCALE GENOMIC DNA]</scope>
    <source>
        <strain evidence="2 3">CBS 20057</strain>
    </source>
</reference>
<comment type="caution">
    <text evidence="2">The sequence shown here is derived from an EMBL/GenBank/DDBJ whole genome shotgun (WGS) entry which is preliminary data.</text>
</comment>
<gene>
    <name evidence="2" type="ORF">PG991_005433</name>
</gene>
<name>A0ABR1SBD5_9PEZI</name>
<evidence type="ECO:0000256" key="1">
    <source>
        <dbReference type="SAM" id="MobiDB-lite"/>
    </source>
</evidence>
<evidence type="ECO:0000313" key="3">
    <source>
        <dbReference type="Proteomes" id="UP001396898"/>
    </source>
</evidence>
<dbReference type="EMBL" id="JAQQWI010000007">
    <property type="protein sequence ID" value="KAK8028377.1"/>
    <property type="molecule type" value="Genomic_DNA"/>
</dbReference>
<proteinExistence type="predicted"/>
<protein>
    <submittedName>
        <fullName evidence="2">Uncharacterized protein</fullName>
    </submittedName>
</protein>
<evidence type="ECO:0000313" key="2">
    <source>
        <dbReference type="EMBL" id="KAK8028377.1"/>
    </source>
</evidence>
<sequence length="290" mass="31630">MTSFTGIFTCPHIEVISLEELVSRLKNGIGPVTHEVKMAKLDLAYKKTEHESVDWGSILKRFTEDGRPVPEGVQAEADASEAALCQARSRLEAAERAQDMLRKEVDQVHEIAMQLKDPPPRDPEPAIPKRGTKRRAGTSEKTPGAGAPEKTSHAARPSKRSKTNPNSFVSSFDKLISSHQQPVIAQTGVHHKPQVPSGPATLSTLRAVYEVLDGLVAKGKLQRGKDLEMDENGWPKLCDDNPAPSQSRTAPDVKFESLSNLEKLGLFSLSAFDAEALLHPDHKTNAPSAK</sequence>
<keyword evidence="3" id="KW-1185">Reference proteome</keyword>